<keyword evidence="2" id="KW-1003">Cell membrane</keyword>
<comment type="caution">
    <text evidence="7">The sequence shown here is derived from an EMBL/GenBank/DDBJ whole genome shotgun (WGS) entry which is preliminary data.</text>
</comment>
<dbReference type="Proteomes" id="UP000078287">
    <property type="component" value="Unassembled WGS sequence"/>
</dbReference>
<comment type="subcellular location">
    <subcellularLocation>
        <location evidence="1">Cell membrane</location>
        <topology evidence="1">Multi-pass membrane protein</topology>
    </subcellularLocation>
</comment>
<gene>
    <name evidence="7" type="ORF">A6A03_07855</name>
</gene>
<feature type="transmembrane region" description="Helical" evidence="6">
    <location>
        <begin position="297"/>
        <end position="324"/>
    </location>
</feature>
<feature type="transmembrane region" description="Helical" evidence="6">
    <location>
        <begin position="90"/>
        <end position="111"/>
    </location>
</feature>
<dbReference type="InterPro" id="IPR050833">
    <property type="entry name" value="Poly_Biosynth_Transport"/>
</dbReference>
<evidence type="ECO:0000256" key="2">
    <source>
        <dbReference type="ARBA" id="ARBA00022475"/>
    </source>
</evidence>
<evidence type="ECO:0000313" key="7">
    <source>
        <dbReference type="EMBL" id="OAN48487.1"/>
    </source>
</evidence>
<keyword evidence="5 6" id="KW-0472">Membrane</keyword>
<evidence type="ECO:0000256" key="4">
    <source>
        <dbReference type="ARBA" id="ARBA00022989"/>
    </source>
</evidence>
<feature type="transmembrane region" description="Helical" evidence="6">
    <location>
        <begin position="345"/>
        <end position="369"/>
    </location>
</feature>
<feature type="transmembrane region" description="Helical" evidence="6">
    <location>
        <begin position="432"/>
        <end position="454"/>
    </location>
</feature>
<keyword evidence="8" id="KW-1185">Reference proteome</keyword>
<keyword evidence="3 6" id="KW-0812">Transmembrane</keyword>
<evidence type="ECO:0000256" key="5">
    <source>
        <dbReference type="ARBA" id="ARBA00023136"/>
    </source>
</evidence>
<evidence type="ECO:0000256" key="6">
    <source>
        <dbReference type="SAM" id="Phobius"/>
    </source>
</evidence>
<feature type="transmembrane region" description="Helical" evidence="6">
    <location>
        <begin position="145"/>
        <end position="166"/>
    </location>
</feature>
<dbReference type="PANTHER" id="PTHR30250:SF26">
    <property type="entry name" value="PSMA PROTEIN"/>
    <property type="match status" value="1"/>
</dbReference>
<feature type="transmembrane region" description="Helical" evidence="6">
    <location>
        <begin position="178"/>
        <end position="201"/>
    </location>
</feature>
<evidence type="ECO:0000313" key="8">
    <source>
        <dbReference type="Proteomes" id="UP000078287"/>
    </source>
</evidence>
<protein>
    <submittedName>
        <fullName evidence="7">Uncharacterized protein</fullName>
    </submittedName>
</protein>
<dbReference type="AlphaFoldDB" id="A0A178MK28"/>
<feature type="transmembrane region" description="Helical" evidence="6">
    <location>
        <begin position="263"/>
        <end position="285"/>
    </location>
</feature>
<proteinExistence type="predicted"/>
<keyword evidence="4 6" id="KW-1133">Transmembrane helix</keyword>
<dbReference type="PANTHER" id="PTHR30250">
    <property type="entry name" value="PST FAMILY PREDICTED COLANIC ACID TRANSPORTER"/>
    <property type="match status" value="1"/>
</dbReference>
<feature type="transmembrane region" description="Helical" evidence="6">
    <location>
        <begin position="207"/>
        <end position="230"/>
    </location>
</feature>
<evidence type="ECO:0000256" key="1">
    <source>
        <dbReference type="ARBA" id="ARBA00004651"/>
    </source>
</evidence>
<dbReference type="RefSeq" id="WP_066782939.1">
    <property type="nucleotide sequence ID" value="NZ_LWQS01000031.1"/>
</dbReference>
<dbReference type="OrthoDB" id="138793at2"/>
<evidence type="ECO:0000256" key="3">
    <source>
        <dbReference type="ARBA" id="ARBA00022692"/>
    </source>
</evidence>
<name>A0A178MK28_9CHLR</name>
<dbReference type="EMBL" id="LWQS01000031">
    <property type="protein sequence ID" value="OAN48487.1"/>
    <property type="molecule type" value="Genomic_DNA"/>
</dbReference>
<dbReference type="GO" id="GO:0005886">
    <property type="term" value="C:plasma membrane"/>
    <property type="evidence" value="ECO:0007669"/>
    <property type="project" value="UniProtKB-SubCell"/>
</dbReference>
<feature type="transmembrane region" description="Helical" evidence="6">
    <location>
        <begin position="375"/>
        <end position="393"/>
    </location>
</feature>
<feature type="transmembrane region" description="Helical" evidence="6">
    <location>
        <begin position="405"/>
        <end position="426"/>
    </location>
</feature>
<feature type="transmembrane region" description="Helical" evidence="6">
    <location>
        <begin position="503"/>
        <end position="525"/>
    </location>
</feature>
<sequence length="551" mass="58977">MTARRPSLATQVSRAVWWNTLFAPLRLLAEVLATLVKLNQLSQAAFGLLALVRGASNLFGTALDLGIARALPKYIPETERAGGARAARRLFLLVATLQLAILLVIALGLALSHRQIEGYLQGLLGGEVAVEAAARAELSQFVAEFHWLIIAAIVILLGLGALYDLLMAVLSSFFHQKAWNSIALAAGLLPQVLVVVAILALPDRWDILGVLVAMVLAPAIAVALAGWQVWRLQAGLEMEPGPGLLVDLRDGLRDLRHALPPGFVRYAAVSYLMTATDFIASFEFINFFNSDIRDVSLLAAGALLVRMALSYLYTPMVGVQVPLFARVRQGEGGTTNGAYQSLVRLQLLLMVPGGVGLVLLAGPGLLVISPQYLDAAPIVWVLTPCLFSESMLTTAHNALMVHERLGTVIMSRLVALLTVVVLAFWLPAQFGLIGMALTFGLARVAAGLWATLAGMRLLGLRWPWRFTLRVSAAAAAMGLAVAGLRGLISVPAGAIDLVARLGLALQLLALAAVGAVIFLLALRLFGGLDPADRAQVLKWRLPFQRVIQRLI</sequence>
<organism evidence="7 8">
    <name type="scientific">Chloroflexus islandicus</name>
    <dbReference type="NCBI Taxonomy" id="1707952"/>
    <lineage>
        <taxon>Bacteria</taxon>
        <taxon>Bacillati</taxon>
        <taxon>Chloroflexota</taxon>
        <taxon>Chloroflexia</taxon>
        <taxon>Chloroflexales</taxon>
        <taxon>Chloroflexineae</taxon>
        <taxon>Chloroflexaceae</taxon>
        <taxon>Chloroflexus</taxon>
    </lineage>
</organism>
<reference evidence="7 8" key="1">
    <citation type="submission" date="2016-04" db="EMBL/GenBank/DDBJ databases">
        <title>Chloroflexus islandicus sp. nov., a thermophilic filamentous anoxygenic phototrophic bacterium from geyser Strokkur (Iceland).</title>
        <authorList>
            <person name="Gaisin V.A."/>
            <person name="Kalashnikov A.M."/>
            <person name="Sukhacheva M.V."/>
            <person name="Grouzdev D.S."/>
            <person name="Ivanov T.M."/>
            <person name="Kuznetsov B."/>
            <person name="Gorlenko V.M."/>
        </authorList>
    </citation>
    <scope>NUCLEOTIDE SEQUENCE [LARGE SCALE GENOMIC DNA]</scope>
    <source>
        <strain evidence="8">isl-2</strain>
    </source>
</reference>
<accession>A0A178MK28</accession>
<feature type="transmembrane region" description="Helical" evidence="6">
    <location>
        <begin position="466"/>
        <end position="488"/>
    </location>
</feature>